<organism evidence="3 4">
    <name type="scientific">Clonorchis sinensis</name>
    <name type="common">Chinese liver fluke</name>
    <dbReference type="NCBI Taxonomy" id="79923"/>
    <lineage>
        <taxon>Eukaryota</taxon>
        <taxon>Metazoa</taxon>
        <taxon>Spiralia</taxon>
        <taxon>Lophotrochozoa</taxon>
        <taxon>Platyhelminthes</taxon>
        <taxon>Trematoda</taxon>
        <taxon>Digenea</taxon>
        <taxon>Opisthorchiida</taxon>
        <taxon>Opisthorchiata</taxon>
        <taxon>Opisthorchiidae</taxon>
        <taxon>Clonorchis</taxon>
    </lineage>
</organism>
<evidence type="ECO:0000313" key="3">
    <source>
        <dbReference type="EMBL" id="GAA56790.1"/>
    </source>
</evidence>
<reference key="2">
    <citation type="submission" date="2011-10" db="EMBL/GenBank/DDBJ databases">
        <title>The genome and transcriptome sequence of Clonorchis sinensis provide insights into the carcinogenic liver fluke.</title>
        <authorList>
            <person name="Wang X."/>
            <person name="Huang Y."/>
            <person name="Chen W."/>
            <person name="Liu H."/>
            <person name="Guo L."/>
            <person name="Chen Y."/>
            <person name="Luo F."/>
            <person name="Zhou W."/>
            <person name="Sun J."/>
            <person name="Mao Q."/>
            <person name="Liang P."/>
            <person name="Zhou C."/>
            <person name="Tian Y."/>
            <person name="Men J."/>
            <person name="Lv X."/>
            <person name="Huang L."/>
            <person name="Zhou J."/>
            <person name="Hu Y."/>
            <person name="Li R."/>
            <person name="Zhang F."/>
            <person name="Lei H."/>
            <person name="Li X."/>
            <person name="Hu X."/>
            <person name="Liang C."/>
            <person name="Xu J."/>
            <person name="Wu Z."/>
            <person name="Yu X."/>
        </authorList>
    </citation>
    <scope>NUCLEOTIDE SEQUENCE</scope>
    <source>
        <strain>Henan</strain>
    </source>
</reference>
<dbReference type="Pfam" id="PF09744">
    <property type="entry name" value="RH1"/>
    <property type="match status" value="1"/>
</dbReference>
<proteinExistence type="predicted"/>
<name>G7YV10_CLOSI</name>
<keyword evidence="1" id="KW-0175">Coiled coil</keyword>
<dbReference type="GO" id="GO:0005737">
    <property type="term" value="C:cytoplasm"/>
    <property type="evidence" value="ECO:0007669"/>
    <property type="project" value="TreeGrafter"/>
</dbReference>
<dbReference type="InterPro" id="IPR034743">
    <property type="entry name" value="RH1"/>
</dbReference>
<dbReference type="AlphaFoldDB" id="G7YV10"/>
<dbReference type="GO" id="GO:0008432">
    <property type="term" value="F:JUN kinase binding"/>
    <property type="evidence" value="ECO:0007669"/>
    <property type="project" value="TreeGrafter"/>
</dbReference>
<dbReference type="GO" id="GO:0019894">
    <property type="term" value="F:kinesin binding"/>
    <property type="evidence" value="ECO:0007669"/>
    <property type="project" value="TreeGrafter"/>
</dbReference>
<gene>
    <name evidence="3" type="ORF">CLF_111513</name>
</gene>
<feature type="domain" description="RH1" evidence="2">
    <location>
        <begin position="292"/>
        <end position="380"/>
    </location>
</feature>
<dbReference type="PROSITE" id="PS51776">
    <property type="entry name" value="RH1"/>
    <property type="match status" value="1"/>
</dbReference>
<dbReference type="Proteomes" id="UP000008909">
    <property type="component" value="Unassembled WGS sequence"/>
</dbReference>
<accession>G7YV10</accession>
<evidence type="ECO:0000259" key="2">
    <source>
        <dbReference type="PROSITE" id="PS51776"/>
    </source>
</evidence>
<protein>
    <submittedName>
        <fullName evidence="3">Jnk/sapk-associated protein</fullName>
    </submittedName>
</protein>
<keyword evidence="4" id="KW-1185">Reference proteome</keyword>
<dbReference type="GO" id="GO:0005078">
    <property type="term" value="F:MAP-kinase scaffold activity"/>
    <property type="evidence" value="ECO:0007669"/>
    <property type="project" value="InterPro"/>
</dbReference>
<reference evidence="3" key="1">
    <citation type="journal article" date="2011" name="Genome Biol.">
        <title>The draft genome of the carcinogenic human liver fluke Clonorchis sinensis.</title>
        <authorList>
            <person name="Wang X."/>
            <person name="Chen W."/>
            <person name="Huang Y."/>
            <person name="Sun J."/>
            <person name="Men J."/>
            <person name="Liu H."/>
            <person name="Luo F."/>
            <person name="Guo L."/>
            <person name="Lv X."/>
            <person name="Deng C."/>
            <person name="Zhou C."/>
            <person name="Fan Y."/>
            <person name="Li X."/>
            <person name="Huang L."/>
            <person name="Hu Y."/>
            <person name="Liang C."/>
            <person name="Hu X."/>
            <person name="Xu J."/>
            <person name="Yu X."/>
        </authorList>
    </citation>
    <scope>NUCLEOTIDE SEQUENCE [LARGE SCALE GENOMIC DNA]</scope>
    <source>
        <strain evidence="3">Henan</strain>
    </source>
</reference>
<dbReference type="GO" id="GO:0016192">
    <property type="term" value="P:vesicle-mediated transport"/>
    <property type="evidence" value="ECO:0007669"/>
    <property type="project" value="TreeGrafter"/>
</dbReference>
<dbReference type="PANTHER" id="PTHR13886:SF4">
    <property type="entry name" value="JNK-INTERACTING PROTEIN 3"/>
    <property type="match status" value="1"/>
</dbReference>
<feature type="coiled-coil region" evidence="1">
    <location>
        <begin position="374"/>
        <end position="419"/>
    </location>
</feature>
<dbReference type="EMBL" id="DF144381">
    <property type="protein sequence ID" value="GAA56790.1"/>
    <property type="molecule type" value="Genomic_DNA"/>
</dbReference>
<evidence type="ECO:0000256" key="1">
    <source>
        <dbReference type="SAM" id="Coils"/>
    </source>
</evidence>
<dbReference type="GO" id="GO:0030159">
    <property type="term" value="F:signaling receptor complex adaptor activity"/>
    <property type="evidence" value="ECO:0007669"/>
    <property type="project" value="TreeGrafter"/>
</dbReference>
<dbReference type="InterPro" id="IPR039911">
    <property type="entry name" value="JIP3/JIP4"/>
</dbReference>
<dbReference type="PANTHER" id="PTHR13886">
    <property type="entry name" value="JNK/SAPK-ASSOCIATED PROTEIN"/>
    <property type="match status" value="1"/>
</dbReference>
<evidence type="ECO:0000313" key="4">
    <source>
        <dbReference type="Proteomes" id="UP000008909"/>
    </source>
</evidence>
<sequence length="470" mass="52851">MEPSVVETAPANEYEMAARYEEDDRALDFIKLYGIGIGNRNICHALFEKGLANKFFSVDPATTRRGHESWKIKLKKHTVTKTKLGSAQTDEDTLIRNQAINFFRAENAGTGWNVVICVVYGPLSSVLSSYADRLHELSSDVPVHHSHVLIMAYVYESLPCRTIISGLSTLGRRELVDEKPKSIEIRALIVNHPIKWRFVFGFQSSQEQQSSRRGRHSQCASSRDRHLCITVQIGTRPIPCGHVNRTVESFPLGKVPQENLNNCCIVVRAFEPKLPVIRCPLAKSPSGVAMELISGESRADDTATLSPRVYQLAQHVYKELESLRRLHGESSLGGLLPLNLKMLEEMDSLYNERRQLKIDLKLQVAEKNDVVFQLERAKKLHDTAVKRVNYLEDELLATKKEADEKVDKLEARIRHHEMLSRNAAEHGGVSPGSKAFPPGDQHAHMEAVMLSEDGTVKISLKNRTLRSPNV</sequence>